<name>A0A1B1ACZ4_9PROT</name>
<feature type="coiled-coil region" evidence="3">
    <location>
        <begin position="152"/>
        <end position="179"/>
    </location>
</feature>
<dbReference type="InterPro" id="IPR043128">
    <property type="entry name" value="Rev_trsase/Diguanyl_cyclase"/>
</dbReference>
<accession>A0A1B1ACZ4</accession>
<dbReference type="KEGG" id="cbot:ATE48_00060"/>
<protein>
    <recommendedName>
        <fullName evidence="1">diguanylate cyclase</fullName>
        <ecNumber evidence="1">2.7.7.65</ecNumber>
    </recommendedName>
</protein>
<proteinExistence type="predicted"/>
<dbReference type="PANTHER" id="PTHR45138">
    <property type="entry name" value="REGULATORY COMPONENTS OF SENSORY TRANSDUCTION SYSTEM"/>
    <property type="match status" value="1"/>
</dbReference>
<keyword evidence="6" id="KW-1185">Reference proteome</keyword>
<dbReference type="EMBL" id="CP013244">
    <property type="protein sequence ID" value="ANP44428.1"/>
    <property type="molecule type" value="Genomic_DNA"/>
</dbReference>
<dbReference type="STRING" id="1759059.ATE48_00060"/>
<dbReference type="InterPro" id="IPR029787">
    <property type="entry name" value="Nucleotide_cyclase"/>
</dbReference>
<feature type="domain" description="GGDEF" evidence="4">
    <location>
        <begin position="210"/>
        <end position="345"/>
    </location>
</feature>
<dbReference type="InterPro" id="IPR000160">
    <property type="entry name" value="GGDEF_dom"/>
</dbReference>
<keyword evidence="3" id="KW-0175">Coiled coil</keyword>
<dbReference type="PROSITE" id="PS50887">
    <property type="entry name" value="GGDEF"/>
    <property type="match status" value="1"/>
</dbReference>
<dbReference type="GO" id="GO:1902201">
    <property type="term" value="P:negative regulation of bacterial-type flagellum-dependent cell motility"/>
    <property type="evidence" value="ECO:0007669"/>
    <property type="project" value="TreeGrafter"/>
</dbReference>
<evidence type="ECO:0000256" key="2">
    <source>
        <dbReference type="ARBA" id="ARBA00034247"/>
    </source>
</evidence>
<dbReference type="GO" id="GO:0043709">
    <property type="term" value="P:cell adhesion involved in single-species biofilm formation"/>
    <property type="evidence" value="ECO:0007669"/>
    <property type="project" value="TreeGrafter"/>
</dbReference>
<dbReference type="SMART" id="SM00267">
    <property type="entry name" value="GGDEF"/>
    <property type="match status" value="1"/>
</dbReference>
<dbReference type="PANTHER" id="PTHR45138:SF9">
    <property type="entry name" value="DIGUANYLATE CYCLASE DGCM-RELATED"/>
    <property type="match status" value="1"/>
</dbReference>
<evidence type="ECO:0000259" key="4">
    <source>
        <dbReference type="PROSITE" id="PS50887"/>
    </source>
</evidence>
<dbReference type="Gene3D" id="3.30.70.270">
    <property type="match status" value="1"/>
</dbReference>
<dbReference type="FunFam" id="3.30.70.270:FF:000001">
    <property type="entry name" value="Diguanylate cyclase domain protein"/>
    <property type="match status" value="1"/>
</dbReference>
<dbReference type="Proteomes" id="UP000092498">
    <property type="component" value="Chromosome"/>
</dbReference>
<organism evidence="5 6">
    <name type="scientific">Candidatus Viadribacter manganicus</name>
    <dbReference type="NCBI Taxonomy" id="1759059"/>
    <lineage>
        <taxon>Bacteria</taxon>
        <taxon>Pseudomonadati</taxon>
        <taxon>Pseudomonadota</taxon>
        <taxon>Alphaproteobacteria</taxon>
        <taxon>Hyphomonadales</taxon>
        <taxon>Hyphomonadaceae</taxon>
        <taxon>Candidatus Viadribacter</taxon>
    </lineage>
</organism>
<dbReference type="CDD" id="cd01949">
    <property type="entry name" value="GGDEF"/>
    <property type="match status" value="1"/>
</dbReference>
<dbReference type="Pfam" id="PF00990">
    <property type="entry name" value="GGDEF"/>
    <property type="match status" value="1"/>
</dbReference>
<evidence type="ECO:0000313" key="6">
    <source>
        <dbReference type="Proteomes" id="UP000092498"/>
    </source>
</evidence>
<sequence>MTDQEILMQGPGGANVALETLDLMRLHGVPPTSANYEVWLAYRLGRNQPLRDAIDSRIGTGAVFSADENARLHEQFFTGLGASAQIVLAGEKIARDLGQVVSFLKEAESRSGDYGRTLETAATDLNRGLGPEQIRQIVSSLAAATLDMANHNQTLNEQLKKSTTEIDTLRNSLESVRMESLTDSLTGLANRRMFDETLRMRIEEARAQRSELSLLLCDIDHFKRFNDTWGHHTGDQILRFLASALQAHARPDFLVARYGGEEFAVVMPRMSQRVAQQTAEALREAIQAKRLRRRSTNEDLGQVTVSIGIARLQSGDTPAGLIERADACLYSSKRNGRNQTTTDATPVLYVA</sequence>
<dbReference type="AlphaFoldDB" id="A0A1B1ACZ4"/>
<dbReference type="OrthoDB" id="9812260at2"/>
<dbReference type="GO" id="GO:0052621">
    <property type="term" value="F:diguanylate cyclase activity"/>
    <property type="evidence" value="ECO:0007669"/>
    <property type="project" value="UniProtKB-EC"/>
</dbReference>
<dbReference type="InterPro" id="IPR050469">
    <property type="entry name" value="Diguanylate_Cyclase"/>
</dbReference>
<evidence type="ECO:0000313" key="5">
    <source>
        <dbReference type="EMBL" id="ANP44428.1"/>
    </source>
</evidence>
<dbReference type="FunCoup" id="A0A1B1ACZ4">
    <property type="interactions" value="22"/>
</dbReference>
<reference evidence="5 6" key="1">
    <citation type="submission" date="2015-11" db="EMBL/GenBank/DDBJ databases">
        <title>Whole-Genome Sequence of Candidatus Oderbacter manganicum from the National Park Lower Oder Valley, Germany.</title>
        <authorList>
            <person name="Braun B."/>
            <person name="Liere K."/>
            <person name="Szewzyk U."/>
        </authorList>
    </citation>
    <scope>NUCLEOTIDE SEQUENCE [LARGE SCALE GENOMIC DNA]</scope>
    <source>
        <strain evidence="5 6">OTSz_A_272</strain>
    </source>
</reference>
<dbReference type="GO" id="GO:0005886">
    <property type="term" value="C:plasma membrane"/>
    <property type="evidence" value="ECO:0007669"/>
    <property type="project" value="TreeGrafter"/>
</dbReference>
<dbReference type="EC" id="2.7.7.65" evidence="1"/>
<dbReference type="RefSeq" id="WP_083197078.1">
    <property type="nucleotide sequence ID" value="NZ_CP013244.1"/>
</dbReference>
<evidence type="ECO:0000256" key="1">
    <source>
        <dbReference type="ARBA" id="ARBA00012528"/>
    </source>
</evidence>
<dbReference type="InParanoid" id="A0A1B1ACZ4"/>
<evidence type="ECO:0000256" key="3">
    <source>
        <dbReference type="SAM" id="Coils"/>
    </source>
</evidence>
<dbReference type="NCBIfam" id="TIGR00254">
    <property type="entry name" value="GGDEF"/>
    <property type="match status" value="1"/>
</dbReference>
<comment type="catalytic activity">
    <reaction evidence="2">
        <text>2 GTP = 3',3'-c-di-GMP + 2 diphosphate</text>
        <dbReference type="Rhea" id="RHEA:24898"/>
        <dbReference type="ChEBI" id="CHEBI:33019"/>
        <dbReference type="ChEBI" id="CHEBI:37565"/>
        <dbReference type="ChEBI" id="CHEBI:58805"/>
        <dbReference type="EC" id="2.7.7.65"/>
    </reaction>
</comment>
<gene>
    <name evidence="5" type="ORF">ATE48_00060</name>
</gene>
<dbReference type="SUPFAM" id="SSF55073">
    <property type="entry name" value="Nucleotide cyclase"/>
    <property type="match status" value="1"/>
</dbReference>